<keyword evidence="1" id="KW-0472">Membrane</keyword>
<evidence type="ECO:0000256" key="1">
    <source>
        <dbReference type="SAM" id="Phobius"/>
    </source>
</evidence>
<feature type="transmembrane region" description="Helical" evidence="1">
    <location>
        <begin position="221"/>
        <end position="242"/>
    </location>
</feature>
<feature type="transmembrane region" description="Helical" evidence="1">
    <location>
        <begin position="39"/>
        <end position="61"/>
    </location>
</feature>
<feature type="transmembrane region" description="Helical" evidence="1">
    <location>
        <begin position="165"/>
        <end position="182"/>
    </location>
</feature>
<name>A0A6F8XNN5_9ACTN</name>
<dbReference type="Proteomes" id="UP000502508">
    <property type="component" value="Chromosome"/>
</dbReference>
<keyword evidence="1" id="KW-1133">Transmembrane helix</keyword>
<organism evidence="2 3">
    <name type="scientific">Phytohabitans flavus</name>
    <dbReference type="NCBI Taxonomy" id="1076124"/>
    <lineage>
        <taxon>Bacteria</taxon>
        <taxon>Bacillati</taxon>
        <taxon>Actinomycetota</taxon>
        <taxon>Actinomycetes</taxon>
        <taxon>Micromonosporales</taxon>
        <taxon>Micromonosporaceae</taxon>
    </lineage>
</organism>
<keyword evidence="1" id="KW-0812">Transmembrane</keyword>
<feature type="transmembrane region" description="Helical" evidence="1">
    <location>
        <begin position="109"/>
        <end position="132"/>
    </location>
</feature>
<evidence type="ECO:0000313" key="3">
    <source>
        <dbReference type="Proteomes" id="UP000502508"/>
    </source>
</evidence>
<evidence type="ECO:0008006" key="4">
    <source>
        <dbReference type="Google" id="ProtNLM"/>
    </source>
</evidence>
<feature type="transmembrane region" description="Helical" evidence="1">
    <location>
        <begin position="189"/>
        <end position="209"/>
    </location>
</feature>
<dbReference type="RefSeq" id="WP_173035159.1">
    <property type="nucleotide sequence ID" value="NZ_AP022870.1"/>
</dbReference>
<dbReference type="EMBL" id="AP022870">
    <property type="protein sequence ID" value="BCB75378.1"/>
    <property type="molecule type" value="Genomic_DNA"/>
</dbReference>
<gene>
    <name evidence="2" type="ORF">Pflav_017880</name>
</gene>
<feature type="transmembrane region" description="Helical" evidence="1">
    <location>
        <begin position="139"/>
        <end position="159"/>
    </location>
</feature>
<accession>A0A6F8XNN5</accession>
<dbReference type="KEGG" id="pfla:Pflav_017880"/>
<reference evidence="2 3" key="2">
    <citation type="submission" date="2020-03" db="EMBL/GenBank/DDBJ databases">
        <authorList>
            <person name="Ichikawa N."/>
            <person name="Kimura A."/>
            <person name="Kitahashi Y."/>
            <person name="Uohara A."/>
        </authorList>
    </citation>
    <scope>NUCLEOTIDE SEQUENCE [LARGE SCALE GENOMIC DNA]</scope>
    <source>
        <strain evidence="2 3">NBRC 107702</strain>
    </source>
</reference>
<protein>
    <recommendedName>
        <fullName evidence="4">DUF2029 domain-containing protein</fullName>
    </recommendedName>
</protein>
<keyword evidence="3" id="KW-1185">Reference proteome</keyword>
<reference evidence="2 3" key="1">
    <citation type="submission" date="2020-03" db="EMBL/GenBank/DDBJ databases">
        <title>Whole genome shotgun sequence of Phytohabitans flavus NBRC 107702.</title>
        <authorList>
            <person name="Komaki H."/>
            <person name="Tamura T."/>
        </authorList>
    </citation>
    <scope>NUCLEOTIDE SEQUENCE [LARGE SCALE GENOMIC DNA]</scope>
    <source>
        <strain evidence="2 3">NBRC 107702</strain>
    </source>
</reference>
<evidence type="ECO:0000313" key="2">
    <source>
        <dbReference type="EMBL" id="BCB75378.1"/>
    </source>
</evidence>
<proteinExistence type="predicted"/>
<dbReference type="AlphaFoldDB" id="A0A6F8XNN5"/>
<sequence>MARRPAVAGAAAAVGTLVKVWPAVLLISIRPLRGLRPALTGFAMALAVLGGALTLAFSGAWGGLTGNQVDRGLQIESVGATPLVLARVGDGGIRVESAYGAMEFVDHPFVPPATVALPVLTLAGLGLLGLWWLTRGRRIAWTATVGFDAALVAVLVTVVTSRVFSPQYMLWLVGVAAVCLTRRDTTQRAASALIVVATLLTSALFPWYYEHVSTDPQWPGTVLLVLRNVVVVAALAAGAYGLSRVSQAERATVLSGAPAR</sequence>
<feature type="transmembrane region" description="Helical" evidence="1">
    <location>
        <begin position="6"/>
        <end position="27"/>
    </location>
</feature>